<accession>A0AB38U968</accession>
<name>A0AB38U968_BACT4</name>
<gene>
    <name evidence="2" type="ORF">KQP74_15810</name>
</gene>
<dbReference type="Proteomes" id="UP001162960">
    <property type="component" value="Chromosome"/>
</dbReference>
<protein>
    <recommendedName>
        <fullName evidence="4">DUF4355 domain-containing protein</fullName>
    </recommendedName>
</protein>
<evidence type="ECO:0000313" key="2">
    <source>
        <dbReference type="EMBL" id="UYU89411.1"/>
    </source>
</evidence>
<organism evidence="2 3">
    <name type="scientific">Bacteroides thetaiotaomicron</name>
    <dbReference type="NCBI Taxonomy" id="818"/>
    <lineage>
        <taxon>Bacteria</taxon>
        <taxon>Pseudomonadati</taxon>
        <taxon>Bacteroidota</taxon>
        <taxon>Bacteroidia</taxon>
        <taxon>Bacteroidales</taxon>
        <taxon>Bacteroidaceae</taxon>
        <taxon>Bacteroides</taxon>
    </lineage>
</organism>
<evidence type="ECO:0000313" key="3">
    <source>
        <dbReference type="Proteomes" id="UP001162960"/>
    </source>
</evidence>
<evidence type="ECO:0000256" key="1">
    <source>
        <dbReference type="SAM" id="MobiDB-lite"/>
    </source>
</evidence>
<dbReference type="AlphaFoldDB" id="A0AB38U968"/>
<reference evidence="2" key="1">
    <citation type="submission" date="2021-06" db="EMBL/GenBank/DDBJ databases">
        <title>Interrogation of the integrated mobile genetic elements in gut-associated Bacteroides with a consensus prediction approach.</title>
        <authorList>
            <person name="Campbell D.E."/>
            <person name="Leigh J.R."/>
            <person name="Kim T."/>
            <person name="England W."/>
            <person name="Whitaker R.J."/>
            <person name="Degnan P.H."/>
        </authorList>
    </citation>
    <scope>NUCLEOTIDE SEQUENCE</scope>
    <source>
        <strain evidence="2">VPI-3443</strain>
    </source>
</reference>
<evidence type="ECO:0008006" key="4">
    <source>
        <dbReference type="Google" id="ProtNLM"/>
    </source>
</evidence>
<sequence>MKKKLLDALKTKFSGVSEVILDRIATKKAEGVTDESQITAIVDGINFQDVLTSYGDYRANEANVSSVKNYEEKHGLKDGKPVTAGGEGEGANKGGKTSYTTEELDSYFTSKLEAAIKPYKEKIETLESEKHQGDRQTAISNAIKKLGLTEDEMQFVTVPEDKEPEEYLTGYKQHLITKGLKSADEPGAQVTDTQVQTAVATDWLNSLAVSEEKV</sequence>
<dbReference type="RefSeq" id="WP_264455102.1">
    <property type="nucleotide sequence ID" value="NZ_CP083685.1"/>
</dbReference>
<feature type="region of interest" description="Disordered" evidence="1">
    <location>
        <begin position="72"/>
        <end position="98"/>
    </location>
</feature>
<dbReference type="EMBL" id="CP083685">
    <property type="protein sequence ID" value="UYU89411.1"/>
    <property type="molecule type" value="Genomic_DNA"/>
</dbReference>
<proteinExistence type="predicted"/>